<evidence type="ECO:0000256" key="6">
    <source>
        <dbReference type="ARBA" id="ARBA00022691"/>
    </source>
</evidence>
<comment type="similarity">
    <text evidence="2 8">Belongs to the methyltransferase superfamily. RRP8 family.</text>
</comment>
<dbReference type="InterPro" id="IPR007823">
    <property type="entry name" value="RRP8"/>
</dbReference>
<dbReference type="GO" id="GO:0042273">
    <property type="term" value="P:ribosomal large subunit biogenesis"/>
    <property type="evidence" value="ECO:0007669"/>
    <property type="project" value="TreeGrafter"/>
</dbReference>
<feature type="region of interest" description="Disordered" evidence="9">
    <location>
        <begin position="307"/>
        <end position="334"/>
    </location>
</feature>
<comment type="subcellular location">
    <subcellularLocation>
        <location evidence="1 8">Nucleus</location>
        <location evidence="1 8">Nucleolus</location>
    </subcellularLocation>
</comment>
<feature type="compositionally biased region" description="Polar residues" evidence="9">
    <location>
        <begin position="14"/>
        <end position="29"/>
    </location>
</feature>
<dbReference type="STRING" id="5217.A0A4Q1BU23"/>
<dbReference type="GO" id="GO:0005730">
    <property type="term" value="C:nucleolus"/>
    <property type="evidence" value="ECO:0007669"/>
    <property type="project" value="UniProtKB-SubCell"/>
</dbReference>
<keyword evidence="5 8" id="KW-0808">Transferase</keyword>
<feature type="compositionally biased region" description="Basic and acidic residues" evidence="9">
    <location>
        <begin position="111"/>
        <end position="155"/>
    </location>
</feature>
<name>A0A4Q1BU23_TREME</name>
<keyword evidence="11" id="KW-1185">Reference proteome</keyword>
<proteinExistence type="inferred from homology"/>
<keyword evidence="3 8" id="KW-0698">rRNA processing</keyword>
<dbReference type="AlphaFoldDB" id="A0A4Q1BU23"/>
<keyword evidence="4 8" id="KW-0489">Methyltransferase</keyword>
<gene>
    <name evidence="10" type="ORF">M231_01090</name>
</gene>
<dbReference type="Gene3D" id="3.40.50.150">
    <property type="entry name" value="Vaccinia Virus protein VP39"/>
    <property type="match status" value="1"/>
</dbReference>
<dbReference type="PANTHER" id="PTHR12787">
    <property type="entry name" value="RIBOSOMAL RNA-PROCESSING PROTEIN 8"/>
    <property type="match status" value="1"/>
</dbReference>
<evidence type="ECO:0000256" key="9">
    <source>
        <dbReference type="SAM" id="MobiDB-lite"/>
    </source>
</evidence>
<evidence type="ECO:0000256" key="1">
    <source>
        <dbReference type="ARBA" id="ARBA00004604"/>
    </source>
</evidence>
<dbReference type="OrthoDB" id="10258825at2759"/>
<dbReference type="SUPFAM" id="SSF53335">
    <property type="entry name" value="S-adenosyl-L-methionine-dependent methyltransferases"/>
    <property type="match status" value="1"/>
</dbReference>
<sequence length="451" mass="49744">MSLFSSAFEVNIPEGSSTSFTSQSIGLTNNVGKSSNDKKKDGKRKRPELETSNKTAKSAPQLVRGDKNNLKSIKQNLEKVLSRPGLSSPHSTVRKEGREEMGLATKQKQQRPFEHDRNTLNESNFKPDKKANGKGVESKKSVEGMRDGKKDKLAPAELPMPHDIKFDSRGEEGLTKMQQGLKSKLDGARFRRWINEQLYSSRSTDAVEMMSRDPKIFSDYHLSHRSLTAAWPSPPLPAIISRLRPLPPRTVIVDLGCGEAGLAKALVPEGKTVLSYDLVGDVHNTSGEGWVVEADFLEGIPLPGRSGGILSENDRSEPDAMRSGKKNKNKRKLNGSESTSEIVDVVVCCLSLMGLNWLGGIYEACRVSKKGGQLHIAEVTSRFVSTESFIEAIQSFGFSLVSQESPSTHFTLFEFVKTSDVPQGPARGQVGWEERIKKGENILRGCVYKKR</sequence>
<protein>
    <recommendedName>
        <fullName evidence="8">Ribosomal RNA-processing protein 8</fullName>
        <ecNumber evidence="8">2.1.1.-</ecNumber>
    </recommendedName>
</protein>
<feature type="compositionally biased region" description="Basic and acidic residues" evidence="9">
    <location>
        <begin position="312"/>
        <end position="322"/>
    </location>
</feature>
<dbReference type="FunCoup" id="A0A4Q1BU23">
    <property type="interactions" value="371"/>
</dbReference>
<evidence type="ECO:0000256" key="5">
    <source>
        <dbReference type="ARBA" id="ARBA00022679"/>
    </source>
</evidence>
<keyword evidence="6 8" id="KW-0949">S-adenosyl-L-methionine</keyword>
<dbReference type="InterPro" id="IPR029063">
    <property type="entry name" value="SAM-dependent_MTases_sf"/>
</dbReference>
<evidence type="ECO:0000256" key="7">
    <source>
        <dbReference type="ARBA" id="ARBA00023242"/>
    </source>
</evidence>
<dbReference type="Gene3D" id="1.10.10.2150">
    <property type="entry name" value="Ribosomal RNA-processing protein 8, N-terminal domain"/>
    <property type="match status" value="1"/>
</dbReference>
<comment type="caution">
    <text evidence="10">The sequence shown here is derived from an EMBL/GenBank/DDBJ whole genome shotgun (WGS) entry which is preliminary data.</text>
</comment>
<evidence type="ECO:0000256" key="4">
    <source>
        <dbReference type="ARBA" id="ARBA00022603"/>
    </source>
</evidence>
<dbReference type="Proteomes" id="UP000289152">
    <property type="component" value="Unassembled WGS sequence"/>
</dbReference>
<dbReference type="InterPro" id="IPR042036">
    <property type="entry name" value="RRP8_N"/>
</dbReference>
<evidence type="ECO:0000256" key="8">
    <source>
        <dbReference type="RuleBase" id="RU365074"/>
    </source>
</evidence>
<accession>A0A4Q1BU23</accession>
<dbReference type="PANTHER" id="PTHR12787:SF0">
    <property type="entry name" value="RIBOSOMAL RNA-PROCESSING PROTEIN 8"/>
    <property type="match status" value="1"/>
</dbReference>
<evidence type="ECO:0000313" key="10">
    <source>
        <dbReference type="EMBL" id="RXK41591.1"/>
    </source>
</evidence>
<dbReference type="GO" id="GO:0016433">
    <property type="term" value="F:rRNA (adenine) methyltransferase activity"/>
    <property type="evidence" value="ECO:0007669"/>
    <property type="project" value="TreeGrafter"/>
</dbReference>
<dbReference type="VEuPathDB" id="FungiDB:TREMEDRAFT_25619"/>
<organism evidence="10 11">
    <name type="scientific">Tremella mesenterica</name>
    <name type="common">Jelly fungus</name>
    <dbReference type="NCBI Taxonomy" id="5217"/>
    <lineage>
        <taxon>Eukaryota</taxon>
        <taxon>Fungi</taxon>
        <taxon>Dikarya</taxon>
        <taxon>Basidiomycota</taxon>
        <taxon>Agaricomycotina</taxon>
        <taxon>Tremellomycetes</taxon>
        <taxon>Tremellales</taxon>
        <taxon>Tremellaceae</taxon>
        <taxon>Tremella</taxon>
    </lineage>
</organism>
<dbReference type="Pfam" id="PF05148">
    <property type="entry name" value="Methyltransf_8"/>
    <property type="match status" value="2"/>
</dbReference>
<evidence type="ECO:0000256" key="3">
    <source>
        <dbReference type="ARBA" id="ARBA00022552"/>
    </source>
</evidence>
<keyword evidence="7 8" id="KW-0539">Nucleus</keyword>
<dbReference type="EC" id="2.1.1.-" evidence="8"/>
<dbReference type="EMBL" id="SDIL01000007">
    <property type="protein sequence ID" value="RXK41591.1"/>
    <property type="molecule type" value="Genomic_DNA"/>
</dbReference>
<feature type="region of interest" description="Disordered" evidence="9">
    <location>
        <begin position="1"/>
        <end position="155"/>
    </location>
</feature>
<reference evidence="10 11" key="1">
    <citation type="submission" date="2016-06" db="EMBL/GenBank/DDBJ databases">
        <title>Evolution of pathogenesis and genome organization in the Tremellales.</title>
        <authorList>
            <person name="Cuomo C."/>
            <person name="Litvintseva A."/>
            <person name="Heitman J."/>
            <person name="Chen Y."/>
            <person name="Sun S."/>
            <person name="Springer D."/>
            <person name="Dromer F."/>
            <person name="Young S."/>
            <person name="Zeng Q."/>
            <person name="Chapman S."/>
            <person name="Gujja S."/>
            <person name="Saif S."/>
            <person name="Birren B."/>
        </authorList>
    </citation>
    <scope>NUCLEOTIDE SEQUENCE [LARGE SCALE GENOMIC DNA]</scope>
    <source>
        <strain evidence="10 11">ATCC 28783</strain>
    </source>
</reference>
<dbReference type="InParanoid" id="A0A4Q1BU23"/>
<feature type="compositionally biased region" description="Basic residues" evidence="9">
    <location>
        <begin position="323"/>
        <end position="333"/>
    </location>
</feature>
<comment type="function">
    <text evidence="8">S-adenosyl-L-methionine-dependent methyltransferase that specifically methylates the N(1) position of adenine in helix 25.1 in 25S rRNA. Required both for ribosomal 40S and 60S subunits biogenesis. Required for efficient pre-rRNA cleavage at site A2.</text>
</comment>
<evidence type="ECO:0000313" key="11">
    <source>
        <dbReference type="Proteomes" id="UP000289152"/>
    </source>
</evidence>
<evidence type="ECO:0000256" key="2">
    <source>
        <dbReference type="ARBA" id="ARBA00006301"/>
    </source>
</evidence>